<dbReference type="Proteomes" id="UP000033140">
    <property type="component" value="Unassembled WGS sequence"/>
</dbReference>
<dbReference type="SUPFAM" id="SSF47113">
    <property type="entry name" value="Histone-fold"/>
    <property type="match status" value="1"/>
</dbReference>
<dbReference type="PANTHER" id="PTHR46172">
    <property type="entry name" value="DNA POLYMERASE EPSILON SUBUNIT 3"/>
    <property type="match status" value="1"/>
</dbReference>
<feature type="compositionally biased region" description="Acidic residues" evidence="6">
    <location>
        <begin position="180"/>
        <end position="204"/>
    </location>
</feature>
<feature type="region of interest" description="Disordered" evidence="6">
    <location>
        <begin position="133"/>
        <end position="222"/>
    </location>
</feature>
<dbReference type="Gene3D" id="1.10.20.10">
    <property type="entry name" value="Histone, subunit A"/>
    <property type="match status" value="1"/>
</dbReference>
<reference evidence="8 9" key="2">
    <citation type="journal article" date="2014" name="J. Gen. Appl. Microbiol.">
        <title>The early diverging ascomycetous budding yeast Saitoella complicata has three histone deacetylases belonging to the Clr6, Hos2, and Rpd3 lineages.</title>
        <authorList>
            <person name="Nishida H."/>
            <person name="Matsumoto T."/>
            <person name="Kondo S."/>
            <person name="Hamamoto M."/>
            <person name="Yoshikawa H."/>
        </authorList>
    </citation>
    <scope>NUCLEOTIDE SEQUENCE [LARGE SCALE GENOMIC DNA]</scope>
    <source>
        <strain evidence="8 9">NRRL Y-17804</strain>
    </source>
</reference>
<evidence type="ECO:0000259" key="7">
    <source>
        <dbReference type="Pfam" id="PF00808"/>
    </source>
</evidence>
<reference evidence="8 9" key="1">
    <citation type="journal article" date="2011" name="J. Gen. Appl. Microbiol.">
        <title>Draft genome sequencing of the enigmatic yeast Saitoella complicata.</title>
        <authorList>
            <person name="Nishida H."/>
            <person name="Hamamoto M."/>
            <person name="Sugiyama J."/>
        </authorList>
    </citation>
    <scope>NUCLEOTIDE SEQUENCE [LARGE SCALE GENOMIC DNA]</scope>
    <source>
        <strain evidence="8 9">NRRL Y-17804</strain>
    </source>
</reference>
<dbReference type="EMBL" id="BACD03000022">
    <property type="protein sequence ID" value="GAO49434.1"/>
    <property type="molecule type" value="Genomic_DNA"/>
</dbReference>
<evidence type="ECO:0000256" key="1">
    <source>
        <dbReference type="ARBA" id="ARBA00004123"/>
    </source>
</evidence>
<keyword evidence="9" id="KW-1185">Reference proteome</keyword>
<evidence type="ECO:0000256" key="3">
    <source>
        <dbReference type="ARBA" id="ARBA00023242"/>
    </source>
</evidence>
<dbReference type="RefSeq" id="XP_019027202.1">
    <property type="nucleotide sequence ID" value="XM_019165175.1"/>
</dbReference>
<dbReference type="InterPro" id="IPR051377">
    <property type="entry name" value="DNA_Pol-Epsilon_Subunit"/>
</dbReference>
<feature type="compositionally biased region" description="Acidic residues" evidence="6">
    <location>
        <begin position="158"/>
        <end position="172"/>
    </location>
</feature>
<reference evidence="8 9" key="3">
    <citation type="journal article" date="2015" name="Genome Announc.">
        <title>Draft Genome Sequence of the Archiascomycetous Yeast Saitoella complicata.</title>
        <authorList>
            <person name="Yamauchi K."/>
            <person name="Kondo S."/>
            <person name="Hamamoto M."/>
            <person name="Takahashi Y."/>
            <person name="Ogura Y."/>
            <person name="Hayashi T."/>
            <person name="Nishida H."/>
        </authorList>
    </citation>
    <scope>NUCLEOTIDE SEQUENCE [LARGE SCALE GENOMIC DNA]</scope>
    <source>
        <strain evidence="8 9">NRRL Y-17804</strain>
    </source>
</reference>
<dbReference type="GO" id="GO:0008622">
    <property type="term" value="C:epsilon DNA polymerase complex"/>
    <property type="evidence" value="ECO:0007669"/>
    <property type="project" value="TreeGrafter"/>
</dbReference>
<dbReference type="GO" id="GO:0006272">
    <property type="term" value="P:leading strand elongation"/>
    <property type="evidence" value="ECO:0007669"/>
    <property type="project" value="TreeGrafter"/>
</dbReference>
<dbReference type="Pfam" id="PF00808">
    <property type="entry name" value="CBFD_NFYB_HMF"/>
    <property type="match status" value="1"/>
</dbReference>
<keyword evidence="3" id="KW-0539">Nucleus</keyword>
<dbReference type="InterPro" id="IPR003958">
    <property type="entry name" value="CBFA_NFYB_domain"/>
</dbReference>
<evidence type="ECO:0000256" key="4">
    <source>
        <dbReference type="ARBA" id="ARBA00039775"/>
    </source>
</evidence>
<dbReference type="STRING" id="698492.A0A0E9NHW9"/>
<dbReference type="GO" id="GO:0031490">
    <property type="term" value="F:chromatin DNA binding"/>
    <property type="evidence" value="ECO:0007669"/>
    <property type="project" value="TreeGrafter"/>
</dbReference>
<dbReference type="GO" id="GO:0046982">
    <property type="term" value="F:protein heterodimerization activity"/>
    <property type="evidence" value="ECO:0007669"/>
    <property type="project" value="InterPro"/>
</dbReference>
<protein>
    <recommendedName>
        <fullName evidence="4">DNA polymerase epsilon subunit D</fullName>
    </recommendedName>
    <alternativeName>
        <fullName evidence="5">DNA polymerase II subunit D</fullName>
    </alternativeName>
</protein>
<evidence type="ECO:0000256" key="2">
    <source>
        <dbReference type="ARBA" id="ARBA00022705"/>
    </source>
</evidence>
<dbReference type="GO" id="GO:0006974">
    <property type="term" value="P:DNA damage response"/>
    <property type="evidence" value="ECO:0007669"/>
    <property type="project" value="TreeGrafter"/>
</dbReference>
<feature type="domain" description="Transcription factor CBF/NF-Y/archaeal histone" evidence="7">
    <location>
        <begin position="27"/>
        <end position="91"/>
    </location>
</feature>
<gene>
    <name evidence="8" type="ORF">G7K_3584-t1</name>
</gene>
<keyword evidence="2" id="KW-0235">DNA replication</keyword>
<sequence>MADINQIASPVPAEKGGNEKLTIEDLSLPRSVVTRLAKGVMSEGTNVQKDSVLAMTKAATAFVNYLAATANDLTRNAGKKVISPQDVLKALEIMELPEFSTELEKHLDEYQQATRDKRTANSRKSIVEAGLMVPPEQQSGDAPAMKKVRGVDGQVVPAEDEMEVDDDMGAEEAGEKGDETDVDDEDVVEAEEDTTEPPEREDEMEPKSDREQDDEESGDESD</sequence>
<accession>A0A0E9NHW9</accession>
<evidence type="ECO:0000313" key="8">
    <source>
        <dbReference type="EMBL" id="GAO49434.1"/>
    </source>
</evidence>
<dbReference type="GO" id="GO:0031507">
    <property type="term" value="P:heterochromatin formation"/>
    <property type="evidence" value="ECO:0007669"/>
    <property type="project" value="TreeGrafter"/>
</dbReference>
<dbReference type="OrthoDB" id="1707486at2759"/>
<evidence type="ECO:0000256" key="6">
    <source>
        <dbReference type="SAM" id="MobiDB-lite"/>
    </source>
</evidence>
<evidence type="ECO:0000256" key="5">
    <source>
        <dbReference type="ARBA" id="ARBA00042096"/>
    </source>
</evidence>
<comment type="subcellular location">
    <subcellularLocation>
        <location evidence="1">Nucleus</location>
    </subcellularLocation>
</comment>
<dbReference type="CDD" id="cd22928">
    <property type="entry name" value="HFD_POLE3_DPB4"/>
    <property type="match status" value="1"/>
</dbReference>
<dbReference type="InterPro" id="IPR009072">
    <property type="entry name" value="Histone-fold"/>
</dbReference>
<evidence type="ECO:0000313" key="9">
    <source>
        <dbReference type="Proteomes" id="UP000033140"/>
    </source>
</evidence>
<dbReference type="AlphaFoldDB" id="A0A0E9NHW9"/>
<proteinExistence type="predicted"/>
<dbReference type="OMA" id="NTYRRKV"/>
<feature type="compositionally biased region" description="Acidic residues" evidence="6">
    <location>
        <begin position="211"/>
        <end position="222"/>
    </location>
</feature>
<name>A0A0E9NHW9_SAICN</name>
<dbReference type="GO" id="GO:0008623">
    <property type="term" value="C:CHRAC"/>
    <property type="evidence" value="ECO:0007669"/>
    <property type="project" value="TreeGrafter"/>
</dbReference>
<organism evidence="8 9">
    <name type="scientific">Saitoella complicata (strain BCRC 22490 / CBS 7301 / JCM 7358 / NBRC 10748 / NRRL Y-17804)</name>
    <dbReference type="NCBI Taxonomy" id="698492"/>
    <lineage>
        <taxon>Eukaryota</taxon>
        <taxon>Fungi</taxon>
        <taxon>Dikarya</taxon>
        <taxon>Ascomycota</taxon>
        <taxon>Taphrinomycotina</taxon>
        <taxon>Taphrinomycotina incertae sedis</taxon>
        <taxon>Saitoella</taxon>
    </lineage>
</organism>
<comment type="caution">
    <text evidence="8">The sequence shown here is derived from an EMBL/GenBank/DDBJ whole genome shotgun (WGS) entry which is preliminary data.</text>
</comment>
<dbReference type="PANTHER" id="PTHR46172:SF1">
    <property type="entry name" value="DNA POLYMERASE EPSILON SUBUNIT 3"/>
    <property type="match status" value="1"/>
</dbReference>